<evidence type="ECO:0000256" key="4">
    <source>
        <dbReference type="ARBA" id="ARBA00022989"/>
    </source>
</evidence>
<keyword evidence="3 8" id="KW-0812">Transmembrane</keyword>
<feature type="coiled-coil region" evidence="6">
    <location>
        <begin position="128"/>
        <end position="155"/>
    </location>
</feature>
<feature type="signal peptide" evidence="9">
    <location>
        <begin position="1"/>
        <end position="21"/>
    </location>
</feature>
<dbReference type="EMBL" id="PRCK01000004">
    <property type="protein sequence ID" value="RTJ95543.1"/>
    <property type="molecule type" value="Genomic_DNA"/>
</dbReference>
<evidence type="ECO:0000256" key="2">
    <source>
        <dbReference type="ARBA" id="ARBA00008333"/>
    </source>
</evidence>
<keyword evidence="6" id="KW-0175">Coiled coil</keyword>
<evidence type="ECO:0000256" key="5">
    <source>
        <dbReference type="ARBA" id="ARBA00023136"/>
    </source>
</evidence>
<dbReference type="Pfam" id="PF03239">
    <property type="entry name" value="FTR1"/>
    <property type="match status" value="1"/>
</dbReference>
<dbReference type="Proteomes" id="UP000287237">
    <property type="component" value="Unassembled WGS sequence"/>
</dbReference>
<name>A0A431G866_CAMJU</name>
<feature type="coiled-coil region" evidence="6">
    <location>
        <begin position="397"/>
        <end position="424"/>
    </location>
</feature>
<feature type="transmembrane region" description="Helical" evidence="8">
    <location>
        <begin position="584"/>
        <end position="605"/>
    </location>
</feature>
<evidence type="ECO:0000256" key="8">
    <source>
        <dbReference type="SAM" id="Phobius"/>
    </source>
</evidence>
<protein>
    <submittedName>
        <fullName evidence="10">Iron permease</fullName>
    </submittedName>
</protein>
<feature type="transmembrane region" description="Helical" evidence="8">
    <location>
        <begin position="433"/>
        <end position="460"/>
    </location>
</feature>
<accession>A0A431G866</accession>
<feature type="transmembrane region" description="Helical" evidence="8">
    <location>
        <begin position="670"/>
        <end position="687"/>
    </location>
</feature>
<dbReference type="PANTHER" id="PTHR31632">
    <property type="entry name" value="IRON TRANSPORTER FTH1"/>
    <property type="match status" value="1"/>
</dbReference>
<evidence type="ECO:0000256" key="9">
    <source>
        <dbReference type="SAM" id="SignalP"/>
    </source>
</evidence>
<reference evidence="10 11" key="1">
    <citation type="journal article" date="2019" name="Appl. Environ. Microbiol.">
        <title>Population genetics and characterization of Campylobacter jejuni isolates in western jackdaws and game birds in Finland.</title>
        <authorList>
            <person name="Kovanen S."/>
            <person name="Rossi M."/>
            <person name="Pohja-Mykra M."/>
            <person name="Nieminen T."/>
            <person name="Raunio-Saarnisto M."/>
            <person name="Sauvala M."/>
            <person name="Fredriksson-Ahomaa M."/>
            <person name="Hanninen M.L."/>
            <person name="Kivisto R."/>
        </authorList>
    </citation>
    <scope>NUCLEOTIDE SEQUENCE [LARGE SCALE GENOMIC DNA]</scope>
    <source>
        <strain evidence="10 11">CB296</strain>
    </source>
</reference>
<comment type="subcellular location">
    <subcellularLocation>
        <location evidence="1">Membrane</location>
        <topology evidence="1">Multi-pass membrane protein</topology>
    </subcellularLocation>
</comment>
<keyword evidence="5 8" id="KW-0472">Membrane</keyword>
<dbReference type="GO" id="GO:0015093">
    <property type="term" value="F:ferrous iron transmembrane transporter activity"/>
    <property type="evidence" value="ECO:0007669"/>
    <property type="project" value="TreeGrafter"/>
</dbReference>
<feature type="region of interest" description="Disordered" evidence="7">
    <location>
        <begin position="173"/>
        <end position="193"/>
    </location>
</feature>
<proteinExistence type="inferred from homology"/>
<evidence type="ECO:0000313" key="11">
    <source>
        <dbReference type="Proteomes" id="UP000287237"/>
    </source>
</evidence>
<evidence type="ECO:0000256" key="6">
    <source>
        <dbReference type="SAM" id="Coils"/>
    </source>
</evidence>
<comment type="caution">
    <text evidence="10">The sequence shown here is derived from an EMBL/GenBank/DDBJ whole genome shotgun (WGS) entry which is preliminary data.</text>
</comment>
<feature type="chain" id="PRO_5035210980" evidence="9">
    <location>
        <begin position="22"/>
        <end position="697"/>
    </location>
</feature>
<feature type="transmembrane region" description="Helical" evidence="8">
    <location>
        <begin position="503"/>
        <end position="524"/>
    </location>
</feature>
<evidence type="ECO:0000256" key="7">
    <source>
        <dbReference type="SAM" id="MobiDB-lite"/>
    </source>
</evidence>
<organism evidence="10 11">
    <name type="scientific">Campylobacter jejuni</name>
    <dbReference type="NCBI Taxonomy" id="197"/>
    <lineage>
        <taxon>Bacteria</taxon>
        <taxon>Pseudomonadati</taxon>
        <taxon>Campylobacterota</taxon>
        <taxon>Epsilonproteobacteria</taxon>
        <taxon>Campylobacterales</taxon>
        <taxon>Campylobacteraceae</taxon>
        <taxon>Campylobacter</taxon>
    </lineage>
</organism>
<dbReference type="RefSeq" id="WP_126229054.1">
    <property type="nucleotide sequence ID" value="NZ_PRBM01000004.1"/>
</dbReference>
<evidence type="ECO:0000256" key="1">
    <source>
        <dbReference type="ARBA" id="ARBA00004141"/>
    </source>
</evidence>
<evidence type="ECO:0000313" key="10">
    <source>
        <dbReference type="EMBL" id="RTJ95543.1"/>
    </source>
</evidence>
<keyword evidence="4 8" id="KW-1133">Transmembrane helix</keyword>
<comment type="similarity">
    <text evidence="2">Belongs to the oxidase-dependent Fe transporter (OFeT) (TC 9.A.10.1) family.</text>
</comment>
<gene>
    <name evidence="10" type="ORF">C3H42_05675</name>
</gene>
<feature type="transmembrane region" description="Helical" evidence="8">
    <location>
        <begin position="472"/>
        <end position="491"/>
    </location>
</feature>
<feature type="transmembrane region" description="Helical" evidence="8">
    <location>
        <begin position="617"/>
        <end position="638"/>
    </location>
</feature>
<dbReference type="InterPro" id="IPR004923">
    <property type="entry name" value="FTR1/Fip1/EfeU"/>
</dbReference>
<evidence type="ECO:0000256" key="3">
    <source>
        <dbReference type="ARBA" id="ARBA00022692"/>
    </source>
</evidence>
<sequence>MKIFKIVFLIISIFLSSSAFARVDDYINEANLIKDMLKQSIETYKKGDNLGAKKLSEDAYFQHFENMEGPIGRNIGRKAITMERKFVNLRRMYKDEAPLTQINALIDSLYYDLDEVAPILQNGYRLKAEASDTNYDKAKAEKSSLEANAKREADAEALIAQMMGVDKKDLAQSSLGTQTPNTPTNNDTSKLTDDNASADLQAAAAMDARLQFILDNISTKFSQAANAFKEKNYQASKDFLNDALFSDYRNTKVEILVNKFTKAGNDQKIQQAIRTLIRQINDAKIDEKGLRDDLDNIEEQIFDVFLQIPNSELSSLQISGFNDETKGKDYAKVSNDIKLALDGILKNYDGFSASIVDDLQGIYLDIFEASGMENKIGAVDSGLKLKIESLFSKGVALIKASADKKELEATFNDLEQLVASSVDKIQDSTPYSLFIWALGIIIREGLEALIIVVAIVSYLVQSGNKNRLNIAYSALFTGVILSFVTAFGVSWLFKENAGQSRELIEGITMLIAVLLLFYVGFWLLSNAQNKKWTSFIKQGAIDAISNNSAKTLWITVFLAVYREGAETVLFYQALLFDAKTSTDFSAVFGGLGLGILILIVLYFLLKAGAIRIPVKQFFYITSYIIFYMVFVFTGKGIAELIEGKVIIPSLIPMNFEPILWLGIYPYYETLIPQFIVLIMLIIGILITKQISKKGVKS</sequence>
<dbReference type="PANTHER" id="PTHR31632:SF2">
    <property type="entry name" value="PLASMA MEMBRANE IRON PERMEASE"/>
    <property type="match status" value="1"/>
</dbReference>
<dbReference type="GO" id="GO:0033573">
    <property type="term" value="C:high-affinity iron permease complex"/>
    <property type="evidence" value="ECO:0007669"/>
    <property type="project" value="InterPro"/>
</dbReference>
<keyword evidence="9" id="KW-0732">Signal</keyword>
<dbReference type="AlphaFoldDB" id="A0A431G866"/>